<proteinExistence type="predicted"/>
<dbReference type="InterPro" id="IPR031680">
    <property type="entry name" value="Hepar_II_III_N"/>
</dbReference>
<dbReference type="KEGG" id="paru:CYR75_10400"/>
<dbReference type="InterPro" id="IPR008929">
    <property type="entry name" value="Chondroitin_lyas"/>
</dbReference>
<dbReference type="SUPFAM" id="SSF48230">
    <property type="entry name" value="Chondroitin AC/alginate lyase"/>
    <property type="match status" value="1"/>
</dbReference>
<sequence>MVKPLDFYNYGLLSGIDKTLLTSVDDDKACLRRGTPTFSVNLPFDWAEDPYDDPNWCFQLHCWRMGDKWLRDYFETGSCRALKKTLLIMNDWHRFHFEDDRCSDYSWYDMSAGIRAARIAFYCSAMKEHQGYFEQDELDSFTSCLGELAEAHVEFLSQEKNLHKGNHGIFQLHGLALLALCLQDDDAIRYAKEKFDVIMRDQFGNNGLHTENSPEYHFFVLNMIERLKLDELFPQSVSSNILKKATSIKRWLAMPDGRLATFGVTLPPLPNPV</sequence>
<protein>
    <recommendedName>
        <fullName evidence="1">Heparin-sulfate lyase N-terminal domain-containing protein</fullName>
    </recommendedName>
</protein>
<reference evidence="3" key="1">
    <citation type="submission" date="2017-12" db="EMBL/GenBank/DDBJ databases">
        <title>Genomic analysis of Paracoccus sp. CBA4604.</title>
        <authorList>
            <person name="Roh S.W."/>
            <person name="Kim J.Y."/>
            <person name="Kim J.S."/>
        </authorList>
    </citation>
    <scope>NUCLEOTIDE SEQUENCE [LARGE SCALE GENOMIC DNA]</scope>
    <source>
        <strain evidence="3">CBA4604</strain>
    </source>
</reference>
<name>A0A2K9MHZ0_9RHOB</name>
<dbReference type="Gene3D" id="1.50.10.100">
    <property type="entry name" value="Chondroitin AC/alginate lyase"/>
    <property type="match status" value="1"/>
</dbReference>
<dbReference type="AlphaFoldDB" id="A0A2K9MHZ0"/>
<dbReference type="Proteomes" id="UP000234882">
    <property type="component" value="Chromosome"/>
</dbReference>
<evidence type="ECO:0000313" key="3">
    <source>
        <dbReference type="Proteomes" id="UP000234882"/>
    </source>
</evidence>
<evidence type="ECO:0000259" key="1">
    <source>
        <dbReference type="Pfam" id="PF16889"/>
    </source>
</evidence>
<feature type="domain" description="Heparin-sulfate lyase N-terminal" evidence="1">
    <location>
        <begin position="34"/>
        <end position="258"/>
    </location>
</feature>
<dbReference type="EMBL" id="CP025583">
    <property type="protein sequence ID" value="AUM74636.1"/>
    <property type="molecule type" value="Genomic_DNA"/>
</dbReference>
<keyword evidence="3" id="KW-1185">Reference proteome</keyword>
<dbReference type="Pfam" id="PF16889">
    <property type="entry name" value="Hepar_II_III_N"/>
    <property type="match status" value="1"/>
</dbReference>
<evidence type="ECO:0000313" key="2">
    <source>
        <dbReference type="EMBL" id="AUM74636.1"/>
    </source>
</evidence>
<gene>
    <name evidence="2" type="ORF">CYR75_10400</name>
</gene>
<organism evidence="2 3">
    <name type="scientific">Paracoccus jeotgali</name>
    <dbReference type="NCBI Taxonomy" id="2065379"/>
    <lineage>
        <taxon>Bacteria</taxon>
        <taxon>Pseudomonadati</taxon>
        <taxon>Pseudomonadota</taxon>
        <taxon>Alphaproteobacteria</taxon>
        <taxon>Rhodobacterales</taxon>
        <taxon>Paracoccaceae</taxon>
        <taxon>Paracoccus</taxon>
    </lineage>
</organism>
<accession>A0A2K9MHZ0</accession>